<evidence type="ECO:0000256" key="12">
    <source>
        <dbReference type="SAM" id="MobiDB-lite"/>
    </source>
</evidence>
<dbReference type="GO" id="GO:0003677">
    <property type="term" value="F:DNA binding"/>
    <property type="evidence" value="ECO:0007669"/>
    <property type="project" value="InterPro"/>
</dbReference>
<keyword evidence="9" id="KW-0067">ATP-binding</keyword>
<dbReference type="CDD" id="cd00009">
    <property type="entry name" value="AAA"/>
    <property type="match status" value="1"/>
</dbReference>
<dbReference type="SMART" id="SM00382">
    <property type="entry name" value="AAA"/>
    <property type="match status" value="1"/>
</dbReference>
<dbReference type="Pfam" id="PF13177">
    <property type="entry name" value="DNA_pol3_delta2"/>
    <property type="match status" value="1"/>
</dbReference>
<keyword evidence="8" id="KW-0862">Zinc</keyword>
<evidence type="ECO:0000256" key="1">
    <source>
        <dbReference type="ARBA" id="ARBA00006360"/>
    </source>
</evidence>
<evidence type="ECO:0000256" key="6">
    <source>
        <dbReference type="ARBA" id="ARBA00022723"/>
    </source>
</evidence>
<dbReference type="InterPro" id="IPR001270">
    <property type="entry name" value="ClpA/B"/>
</dbReference>
<dbReference type="EC" id="2.7.7.7" evidence="2"/>
<evidence type="ECO:0000259" key="13">
    <source>
        <dbReference type="SMART" id="SM00382"/>
    </source>
</evidence>
<dbReference type="Pfam" id="PF20964">
    <property type="entry name" value="DnaX_C"/>
    <property type="match status" value="1"/>
</dbReference>
<proteinExistence type="inferred from homology"/>
<protein>
    <recommendedName>
        <fullName evidence="2">DNA-directed DNA polymerase</fullName>
        <ecNumber evidence="2">2.7.7.7</ecNumber>
    </recommendedName>
</protein>
<dbReference type="GO" id="GO:0006261">
    <property type="term" value="P:DNA-templated DNA replication"/>
    <property type="evidence" value="ECO:0007669"/>
    <property type="project" value="TreeGrafter"/>
</dbReference>
<dbReference type="InterPro" id="IPR022754">
    <property type="entry name" value="DNA_pol_III_gamma-3"/>
</dbReference>
<dbReference type="NCBIfam" id="NF004046">
    <property type="entry name" value="PRK05563.1"/>
    <property type="match status" value="1"/>
</dbReference>
<evidence type="ECO:0000256" key="11">
    <source>
        <dbReference type="ARBA" id="ARBA00049244"/>
    </source>
</evidence>
<comment type="catalytic activity">
    <reaction evidence="11">
        <text>DNA(n) + a 2'-deoxyribonucleoside 5'-triphosphate = DNA(n+1) + diphosphate</text>
        <dbReference type="Rhea" id="RHEA:22508"/>
        <dbReference type="Rhea" id="RHEA-COMP:17339"/>
        <dbReference type="Rhea" id="RHEA-COMP:17340"/>
        <dbReference type="ChEBI" id="CHEBI:33019"/>
        <dbReference type="ChEBI" id="CHEBI:61560"/>
        <dbReference type="ChEBI" id="CHEBI:173112"/>
        <dbReference type="EC" id="2.7.7.7"/>
    </reaction>
</comment>
<feature type="region of interest" description="Disordered" evidence="12">
    <location>
        <begin position="407"/>
        <end position="458"/>
    </location>
</feature>
<evidence type="ECO:0000256" key="5">
    <source>
        <dbReference type="ARBA" id="ARBA00022705"/>
    </source>
</evidence>
<dbReference type="EMBL" id="UINC01029586">
    <property type="protein sequence ID" value="SVB12545.1"/>
    <property type="molecule type" value="Genomic_DNA"/>
</dbReference>
<dbReference type="GO" id="GO:0046872">
    <property type="term" value="F:metal ion binding"/>
    <property type="evidence" value="ECO:0007669"/>
    <property type="project" value="UniProtKB-KW"/>
</dbReference>
<evidence type="ECO:0000256" key="3">
    <source>
        <dbReference type="ARBA" id="ARBA00022679"/>
    </source>
</evidence>
<dbReference type="Gene3D" id="3.40.50.300">
    <property type="entry name" value="P-loop containing nucleotide triphosphate hydrolases"/>
    <property type="match status" value="1"/>
</dbReference>
<evidence type="ECO:0000256" key="7">
    <source>
        <dbReference type="ARBA" id="ARBA00022741"/>
    </source>
</evidence>
<dbReference type="CDD" id="cd18137">
    <property type="entry name" value="HLD_clamp_pol_III_gamma_tau"/>
    <property type="match status" value="1"/>
</dbReference>
<dbReference type="InterPro" id="IPR048448">
    <property type="entry name" value="DnaX-like_C"/>
</dbReference>
<reference evidence="14" key="1">
    <citation type="submission" date="2018-05" db="EMBL/GenBank/DDBJ databases">
        <authorList>
            <person name="Lanie J.A."/>
            <person name="Ng W.-L."/>
            <person name="Kazmierczak K.M."/>
            <person name="Andrzejewski T.M."/>
            <person name="Davidsen T.M."/>
            <person name="Wayne K.J."/>
            <person name="Tettelin H."/>
            <person name="Glass J.I."/>
            <person name="Rusch D."/>
            <person name="Podicherti R."/>
            <person name="Tsui H.-C.T."/>
            <person name="Winkler M.E."/>
        </authorList>
    </citation>
    <scope>NUCLEOTIDE SEQUENCE</scope>
</reference>
<keyword evidence="7" id="KW-0547">Nucleotide-binding</keyword>
<evidence type="ECO:0000256" key="9">
    <source>
        <dbReference type="ARBA" id="ARBA00022840"/>
    </source>
</evidence>
<dbReference type="SUPFAM" id="SSF48019">
    <property type="entry name" value="post-AAA+ oligomerization domain-like"/>
    <property type="match status" value="1"/>
</dbReference>
<dbReference type="GO" id="GO:0003887">
    <property type="term" value="F:DNA-directed DNA polymerase activity"/>
    <property type="evidence" value="ECO:0007669"/>
    <property type="project" value="UniProtKB-KW"/>
</dbReference>
<dbReference type="Gene3D" id="1.10.8.60">
    <property type="match status" value="1"/>
</dbReference>
<name>A0A382BFG1_9ZZZZ</name>
<evidence type="ECO:0000256" key="10">
    <source>
        <dbReference type="ARBA" id="ARBA00022932"/>
    </source>
</evidence>
<feature type="domain" description="AAA+ ATPase" evidence="13">
    <location>
        <begin position="37"/>
        <end position="179"/>
    </location>
</feature>
<dbReference type="InterPro" id="IPR008921">
    <property type="entry name" value="DNA_pol3_clamp-load_cplx_C"/>
</dbReference>
<dbReference type="FunFam" id="1.10.8.60:FF:000013">
    <property type="entry name" value="DNA polymerase III subunit gamma/tau"/>
    <property type="match status" value="1"/>
</dbReference>
<dbReference type="Pfam" id="PF12169">
    <property type="entry name" value="DNA_pol3_gamma3"/>
    <property type="match status" value="1"/>
</dbReference>
<dbReference type="GO" id="GO:0009360">
    <property type="term" value="C:DNA polymerase III complex"/>
    <property type="evidence" value="ECO:0007669"/>
    <property type="project" value="InterPro"/>
</dbReference>
<keyword evidence="5" id="KW-0235">DNA replication</keyword>
<dbReference type="PANTHER" id="PTHR11669:SF0">
    <property type="entry name" value="PROTEIN STICHEL-LIKE 2"/>
    <property type="match status" value="1"/>
</dbReference>
<organism evidence="14">
    <name type="scientific">marine metagenome</name>
    <dbReference type="NCBI Taxonomy" id="408172"/>
    <lineage>
        <taxon>unclassified sequences</taxon>
        <taxon>metagenomes</taxon>
        <taxon>ecological metagenomes</taxon>
    </lineage>
</organism>
<comment type="similarity">
    <text evidence="1">Belongs to the DnaX/STICHEL family.</text>
</comment>
<keyword evidence="6" id="KW-0479">Metal-binding</keyword>
<dbReference type="AlphaFoldDB" id="A0A382BFG1"/>
<gene>
    <name evidence="14" type="ORF">METZ01_LOCUS165399</name>
</gene>
<feature type="non-terminal residue" evidence="14">
    <location>
        <position position="569"/>
    </location>
</feature>
<feature type="region of interest" description="Disordered" evidence="12">
    <location>
        <begin position="541"/>
        <end position="569"/>
    </location>
</feature>
<accession>A0A382BFG1</accession>
<dbReference type="InterPro" id="IPR050238">
    <property type="entry name" value="DNA_Rep/Repair_Clamp_Loader"/>
</dbReference>
<keyword evidence="3" id="KW-0808">Transferase</keyword>
<evidence type="ECO:0000256" key="4">
    <source>
        <dbReference type="ARBA" id="ARBA00022695"/>
    </source>
</evidence>
<sequence>MSYKILSLKWRPQIFKDIIGQDHITQTIVNALKQNRIAQGYLFTGPRGVGKTTTARILSMALNSPDGPAADFDPDTEIAREIADGRALDVLEIDGASNRGIDEIRRLREQIKFAPMNCSYKVIIIDEVHMLTTPAFNALLRTLEEPPPHGKFIFCTTDVHKVPATIISRCQRFDFNRISLQVISDRLKSVVKAENIIIEKESLASISRKADGSMRDALSLLDQVISFCGSSVLHEDVVIALGLIPEDLYFDFTRSIREKNNELMIKLLSKFTSFGISAAEVLNGIGEHIRNLLYAGVKNGQELLEMNQEYRKLYVQESAEWDKRDLIRVGQALGDVSAYIRQAEDPYLLLEMTAFKLLELDRSISIDQLLSGDLPVPSSTKNTILPPTNTVDKKLTYSKPADAFDQHMIDKDIKSTKPDTKAGKTDEQKSRNESIPGKTSDLKSEKKKIGHENDDDSNISLHDIETAWPNILVDILTKRPSIGTILENSKPIDYDGQIVTIQESSQSEFNLKMVEKHAKIVEEIISVKIGRGLRIRLIKGKGEAQDKNDTKGKKSEKKLNTDDKKTLNR</sequence>
<feature type="compositionally biased region" description="Basic and acidic residues" evidence="12">
    <location>
        <begin position="407"/>
        <end position="432"/>
    </location>
</feature>
<dbReference type="InterPro" id="IPR012763">
    <property type="entry name" value="DNA_pol_III_sug/sutau_N"/>
</dbReference>
<dbReference type="InterPro" id="IPR045085">
    <property type="entry name" value="HLD_clamp_pol_III_gamma_tau"/>
</dbReference>
<evidence type="ECO:0000256" key="2">
    <source>
        <dbReference type="ARBA" id="ARBA00012417"/>
    </source>
</evidence>
<dbReference type="NCBIfam" id="TIGR02397">
    <property type="entry name" value="dnaX_nterm"/>
    <property type="match status" value="1"/>
</dbReference>
<dbReference type="GO" id="GO:0005524">
    <property type="term" value="F:ATP binding"/>
    <property type="evidence" value="ECO:0007669"/>
    <property type="project" value="UniProtKB-KW"/>
</dbReference>
<dbReference type="SUPFAM" id="SSF52540">
    <property type="entry name" value="P-loop containing nucleoside triphosphate hydrolases"/>
    <property type="match status" value="1"/>
</dbReference>
<evidence type="ECO:0000256" key="8">
    <source>
        <dbReference type="ARBA" id="ARBA00022833"/>
    </source>
</evidence>
<dbReference type="PANTHER" id="PTHR11669">
    <property type="entry name" value="REPLICATION FACTOR C / DNA POLYMERASE III GAMMA-TAU SUBUNIT"/>
    <property type="match status" value="1"/>
</dbReference>
<dbReference type="InterPro" id="IPR003593">
    <property type="entry name" value="AAA+_ATPase"/>
</dbReference>
<evidence type="ECO:0000313" key="14">
    <source>
        <dbReference type="EMBL" id="SVB12545.1"/>
    </source>
</evidence>
<dbReference type="Gene3D" id="1.20.272.10">
    <property type="match status" value="1"/>
</dbReference>
<dbReference type="PRINTS" id="PR00300">
    <property type="entry name" value="CLPPROTEASEA"/>
</dbReference>
<dbReference type="InterPro" id="IPR027417">
    <property type="entry name" value="P-loop_NTPase"/>
</dbReference>
<dbReference type="Pfam" id="PF22608">
    <property type="entry name" value="DNAX_ATPase_lid"/>
    <property type="match status" value="1"/>
</dbReference>
<keyword evidence="10" id="KW-0239">DNA-directed DNA polymerase</keyword>
<keyword evidence="4" id="KW-0548">Nucleotidyltransferase</keyword>